<dbReference type="KEGG" id="ksc:CD178_02621"/>
<organism evidence="1 2">
    <name type="scientific">Komagataeibacter saccharivorans</name>
    <dbReference type="NCBI Taxonomy" id="265959"/>
    <lineage>
        <taxon>Bacteria</taxon>
        <taxon>Pseudomonadati</taxon>
        <taxon>Pseudomonadota</taxon>
        <taxon>Alphaproteobacteria</taxon>
        <taxon>Acetobacterales</taxon>
        <taxon>Acetobacteraceae</taxon>
        <taxon>Komagataeibacter</taxon>
    </lineage>
</organism>
<proteinExistence type="predicted"/>
<accession>A0A347WES5</accession>
<protein>
    <submittedName>
        <fullName evidence="1">Uncharacterized protein</fullName>
    </submittedName>
</protein>
<dbReference type="AlphaFoldDB" id="A0A347WES5"/>
<dbReference type="EMBL" id="CP023036">
    <property type="protein sequence ID" value="AXY23368.1"/>
    <property type="molecule type" value="Genomic_DNA"/>
</dbReference>
<dbReference type="RefSeq" id="WP_132303973.1">
    <property type="nucleotide sequence ID" value="NZ_CALCQY010000036.1"/>
</dbReference>
<reference evidence="1 2" key="1">
    <citation type="submission" date="2017-08" db="EMBL/GenBank/DDBJ databases">
        <title>Complete genome sequence of Gluconacetobacter saccharivorans CV1 isolated from Fermented Vinegar.</title>
        <authorList>
            <person name="Kim S.-Y."/>
        </authorList>
    </citation>
    <scope>NUCLEOTIDE SEQUENCE [LARGE SCALE GENOMIC DNA]</scope>
    <source>
        <strain evidence="1 2">CV1</strain>
    </source>
</reference>
<evidence type="ECO:0000313" key="1">
    <source>
        <dbReference type="EMBL" id="AXY23368.1"/>
    </source>
</evidence>
<sequence length="80" mass="9192">MKRLCLAVFAVLVLSVPPLAQARPYDPGWAHPYPHGGRGPYGRRPYWHEGRWRYGRPPPPPPVWGMRPPPPPPPVYPYPY</sequence>
<keyword evidence="2" id="KW-1185">Reference proteome</keyword>
<dbReference type="GeneID" id="98312424"/>
<evidence type="ECO:0000313" key="2">
    <source>
        <dbReference type="Proteomes" id="UP000264120"/>
    </source>
</evidence>
<dbReference type="Proteomes" id="UP000264120">
    <property type="component" value="Chromosome"/>
</dbReference>
<gene>
    <name evidence="1" type="ORF">CD178_02621</name>
</gene>
<name>A0A347WES5_9PROT</name>